<feature type="domain" description="Methyltransferase type 11" evidence="1">
    <location>
        <begin position="85"/>
        <end position="133"/>
    </location>
</feature>
<dbReference type="GO" id="GO:0008757">
    <property type="term" value="F:S-adenosylmethionine-dependent methyltransferase activity"/>
    <property type="evidence" value="ECO:0007669"/>
    <property type="project" value="InterPro"/>
</dbReference>
<dbReference type="AlphaFoldDB" id="A0A450U740"/>
<keyword evidence="2" id="KW-0808">Transferase</keyword>
<dbReference type="EMBL" id="CAADFN010000115">
    <property type="protein sequence ID" value="VFK22308.1"/>
    <property type="molecule type" value="Genomic_DNA"/>
</dbReference>
<dbReference type="InterPro" id="IPR013216">
    <property type="entry name" value="Methyltransf_11"/>
</dbReference>
<dbReference type="SUPFAM" id="SSF53335">
    <property type="entry name" value="S-adenosyl-L-methionine-dependent methyltransferases"/>
    <property type="match status" value="1"/>
</dbReference>
<evidence type="ECO:0000259" key="1">
    <source>
        <dbReference type="Pfam" id="PF08241"/>
    </source>
</evidence>
<evidence type="ECO:0000313" key="4">
    <source>
        <dbReference type="EMBL" id="VFK22308.1"/>
    </source>
</evidence>
<name>A0A450U740_9GAMM</name>
<dbReference type="EMBL" id="CAADFH010000012">
    <property type="protein sequence ID" value="VFJ90626.1"/>
    <property type="molecule type" value="Genomic_DNA"/>
</dbReference>
<keyword evidence="2" id="KW-0489">Methyltransferase</keyword>
<organism evidence="2">
    <name type="scientific">Candidatus Kentrum sp. LFY</name>
    <dbReference type="NCBI Taxonomy" id="2126342"/>
    <lineage>
        <taxon>Bacteria</taxon>
        <taxon>Pseudomonadati</taxon>
        <taxon>Pseudomonadota</taxon>
        <taxon>Gammaproteobacteria</taxon>
        <taxon>Candidatus Kentrum</taxon>
    </lineage>
</organism>
<protein>
    <submittedName>
        <fullName evidence="2">Methyltransferase domain-containing protein</fullName>
    </submittedName>
</protein>
<dbReference type="Gene3D" id="3.40.50.150">
    <property type="entry name" value="Vaccinia Virus protein VP39"/>
    <property type="match status" value="1"/>
</dbReference>
<dbReference type="InterPro" id="IPR029063">
    <property type="entry name" value="SAM-dependent_MTases_sf"/>
</dbReference>
<dbReference type="GO" id="GO:0032259">
    <property type="term" value="P:methylation"/>
    <property type="evidence" value="ECO:0007669"/>
    <property type="project" value="UniProtKB-KW"/>
</dbReference>
<sequence>MVPKGRVARATPRQRFHDWLSHPPGSMLLNTEARLLGDSLGSLFGYHLVQVGRLSNTDLLAQSRIPHRVIVEIDNSRQVSGYPHLRAEPDALPMASDSIDVIILPHVLEFSPHMQEIIKETKRVLVAEGHLLILAFDVWSLVGIWSLLFGKEGEEPWMPCQGGRFPGFGRVKGWITAMGFDVISVKRYFFRPPIRMGSIMNHGRISDPLRFLDTVGPRFWPFFSGAYLLVAKKRVTALTPRKSLWRQPKRPLIAVGLGRPSS</sequence>
<dbReference type="Pfam" id="PF08241">
    <property type="entry name" value="Methyltransf_11"/>
    <property type="match status" value="1"/>
</dbReference>
<dbReference type="EMBL" id="CAADFF010000007">
    <property type="protein sequence ID" value="VFJ87491.1"/>
    <property type="molecule type" value="Genomic_DNA"/>
</dbReference>
<evidence type="ECO:0000313" key="2">
    <source>
        <dbReference type="EMBL" id="VFJ87491.1"/>
    </source>
</evidence>
<accession>A0A450U740</accession>
<reference evidence="2" key="1">
    <citation type="submission" date="2019-02" db="EMBL/GenBank/DDBJ databases">
        <authorList>
            <person name="Gruber-Vodicka R. H."/>
            <person name="Seah K. B. B."/>
        </authorList>
    </citation>
    <scope>NUCLEOTIDE SEQUENCE</scope>
    <source>
        <strain evidence="4">BECK_BY7</strain>
        <strain evidence="3">BECK_M6</strain>
        <strain evidence="2">BECK_M7</strain>
    </source>
</reference>
<gene>
    <name evidence="3" type="ORF">BECKLFY1418A_GA0070994_101234</name>
    <name evidence="2" type="ORF">BECKLFY1418B_GA0070995_100710</name>
    <name evidence="4" type="ORF">BECKLFY1418C_GA0070996_11151</name>
</gene>
<proteinExistence type="predicted"/>
<evidence type="ECO:0000313" key="3">
    <source>
        <dbReference type="EMBL" id="VFJ90626.1"/>
    </source>
</evidence>